<feature type="region of interest" description="Disordered" evidence="1">
    <location>
        <begin position="11"/>
        <end position="30"/>
    </location>
</feature>
<comment type="caution">
    <text evidence="2">The sequence shown here is derived from an EMBL/GenBank/DDBJ whole genome shotgun (WGS) entry which is preliminary data.</text>
</comment>
<reference evidence="2 3" key="1">
    <citation type="submission" date="2019-02" db="EMBL/GenBank/DDBJ databases">
        <title>Deep-cultivation of Planctomycetes and their phenomic and genomic characterization uncovers novel biology.</title>
        <authorList>
            <person name="Wiegand S."/>
            <person name="Jogler M."/>
            <person name="Boedeker C."/>
            <person name="Pinto D."/>
            <person name="Vollmers J."/>
            <person name="Rivas-Marin E."/>
            <person name="Kohn T."/>
            <person name="Peeters S.H."/>
            <person name="Heuer A."/>
            <person name="Rast P."/>
            <person name="Oberbeckmann S."/>
            <person name="Bunk B."/>
            <person name="Jeske O."/>
            <person name="Meyerdierks A."/>
            <person name="Storesund J.E."/>
            <person name="Kallscheuer N."/>
            <person name="Luecker S."/>
            <person name="Lage O.M."/>
            <person name="Pohl T."/>
            <person name="Merkel B.J."/>
            <person name="Hornburger P."/>
            <person name="Mueller R.-W."/>
            <person name="Bruemmer F."/>
            <person name="Labrenz M."/>
            <person name="Spormann A.M."/>
            <person name="Op Den Camp H."/>
            <person name="Overmann J."/>
            <person name="Amann R."/>
            <person name="Jetten M.S.M."/>
            <person name="Mascher T."/>
            <person name="Medema M.H."/>
            <person name="Devos D.P."/>
            <person name="Kaster A.-K."/>
            <person name="Ovreas L."/>
            <person name="Rohde M."/>
            <person name="Galperin M.Y."/>
            <person name="Jogler C."/>
        </authorList>
    </citation>
    <scope>NUCLEOTIDE SEQUENCE [LARGE SCALE GENOMIC DNA]</scope>
    <source>
        <strain evidence="2 3">CA54</strain>
    </source>
</reference>
<dbReference type="RefSeq" id="WP_146372138.1">
    <property type="nucleotide sequence ID" value="NZ_SJPP01000001.1"/>
</dbReference>
<name>A0A5C6BTS3_9PLAN</name>
<proteinExistence type="predicted"/>
<protein>
    <submittedName>
        <fullName evidence="2">Uncharacterized protein</fullName>
    </submittedName>
</protein>
<dbReference type="AlphaFoldDB" id="A0A5C6BTS3"/>
<dbReference type="EMBL" id="SJPP01000001">
    <property type="protein sequence ID" value="TWU14881.1"/>
    <property type="molecule type" value="Genomic_DNA"/>
</dbReference>
<gene>
    <name evidence="2" type="ORF">CA54_37510</name>
</gene>
<dbReference type="Proteomes" id="UP000320735">
    <property type="component" value="Unassembled WGS sequence"/>
</dbReference>
<evidence type="ECO:0000313" key="3">
    <source>
        <dbReference type="Proteomes" id="UP000320735"/>
    </source>
</evidence>
<accession>A0A5C6BTS3</accession>
<sequence length="90" mass="10506">MMLLLPAEKIAKRLQSPQPNRSQSSTKEEIAEYRDEEISNLSDNKLIAAIRAAQLPYLSQRFEDRLEYCDRDILVRLVHLARHCCRNQGH</sequence>
<dbReference type="OrthoDB" id="277854at2"/>
<evidence type="ECO:0000256" key="1">
    <source>
        <dbReference type="SAM" id="MobiDB-lite"/>
    </source>
</evidence>
<feature type="compositionally biased region" description="Polar residues" evidence="1">
    <location>
        <begin position="15"/>
        <end position="25"/>
    </location>
</feature>
<organism evidence="2 3">
    <name type="scientific">Symmachiella macrocystis</name>
    <dbReference type="NCBI Taxonomy" id="2527985"/>
    <lineage>
        <taxon>Bacteria</taxon>
        <taxon>Pseudomonadati</taxon>
        <taxon>Planctomycetota</taxon>
        <taxon>Planctomycetia</taxon>
        <taxon>Planctomycetales</taxon>
        <taxon>Planctomycetaceae</taxon>
        <taxon>Symmachiella</taxon>
    </lineage>
</organism>
<keyword evidence="3" id="KW-1185">Reference proteome</keyword>
<evidence type="ECO:0000313" key="2">
    <source>
        <dbReference type="EMBL" id="TWU14881.1"/>
    </source>
</evidence>